<dbReference type="InterPro" id="IPR046715">
    <property type="entry name" value="DUF6607"/>
</dbReference>
<dbReference type="EMBL" id="CP016268">
    <property type="protein sequence ID" value="ANO52915.1"/>
    <property type="molecule type" value="Genomic_DNA"/>
</dbReference>
<name>A0A193LK33_9GAMM</name>
<dbReference type="Proteomes" id="UP000092695">
    <property type="component" value="Chromosome"/>
</dbReference>
<evidence type="ECO:0000313" key="1">
    <source>
        <dbReference type="EMBL" id="ANO52915.1"/>
    </source>
</evidence>
<sequence>MAAETTAADRDRAAILAMRGDYRVDFHFQETVPLQAGYEVHDDKNSGGFETVLVVEDSPGKIVLQHILVSPGGHVVKHWRQDWTFEASERFEFVAEQTWETRPIDPQKVPGSWTQCVFEVSDAPRYCGTGRWNHKYGVSTWTSDRSWRPLPRREYTKRSDYNAINAENRHTVTPNGWTHEQDNTKTVRNGQQTAATLVREFGFNNYRSIESFDFTPATDYWQRTSAYWARVREAWSDRLHSGSRLLIDTDVDGMPIIEATFEQAETASNSSDAQQREMIDAVLARWTRVDQLTPVSSTN</sequence>
<reference evidence="1 2" key="1">
    <citation type="submission" date="2016-06" db="EMBL/GenBank/DDBJ databases">
        <title>Complete genome sequence of a deep-branching marine Gamma Proteobacterium Woeseia oceani type strain XK5.</title>
        <authorList>
            <person name="Mu D."/>
            <person name="Du Z."/>
        </authorList>
    </citation>
    <scope>NUCLEOTIDE SEQUENCE [LARGE SCALE GENOMIC DNA]</scope>
    <source>
        <strain evidence="1 2">XK5</strain>
    </source>
</reference>
<keyword evidence="2" id="KW-1185">Reference proteome</keyword>
<accession>A0A193LK33</accession>
<proteinExistence type="predicted"/>
<dbReference type="Pfam" id="PF20311">
    <property type="entry name" value="DUF6607"/>
    <property type="match status" value="1"/>
</dbReference>
<dbReference type="KEGG" id="woc:BA177_01905"/>
<dbReference type="AlphaFoldDB" id="A0A193LK33"/>
<protein>
    <submittedName>
        <fullName evidence="1">Uncharacterized protein</fullName>
    </submittedName>
</protein>
<organism evidence="1 2">
    <name type="scientific">Woeseia oceani</name>
    <dbReference type="NCBI Taxonomy" id="1548547"/>
    <lineage>
        <taxon>Bacteria</taxon>
        <taxon>Pseudomonadati</taxon>
        <taxon>Pseudomonadota</taxon>
        <taxon>Gammaproteobacteria</taxon>
        <taxon>Woeseiales</taxon>
        <taxon>Woeseiaceae</taxon>
        <taxon>Woeseia</taxon>
    </lineage>
</organism>
<dbReference type="STRING" id="1548547.BA177_01905"/>
<evidence type="ECO:0000313" key="2">
    <source>
        <dbReference type="Proteomes" id="UP000092695"/>
    </source>
</evidence>
<dbReference type="OrthoDB" id="8564954at2"/>
<gene>
    <name evidence="1" type="ORF">BA177_01905</name>
</gene>